<dbReference type="InterPro" id="IPR051462">
    <property type="entry name" value="CBS_domain-containing"/>
</dbReference>
<keyword evidence="5" id="KW-0812">Transmembrane</keyword>
<feature type="domain" description="CBS" evidence="6">
    <location>
        <begin position="1112"/>
        <end position="1171"/>
    </location>
</feature>
<reference evidence="7" key="1">
    <citation type="submission" date="2021-01" db="EMBL/GenBank/DDBJ databases">
        <authorList>
            <person name="Corre E."/>
            <person name="Pelletier E."/>
            <person name="Niang G."/>
            <person name="Scheremetjew M."/>
            <person name="Finn R."/>
            <person name="Kale V."/>
            <person name="Holt S."/>
            <person name="Cochrane G."/>
            <person name="Meng A."/>
            <person name="Brown T."/>
            <person name="Cohen L."/>
        </authorList>
    </citation>
    <scope>NUCLEOTIDE SEQUENCE</scope>
    <source>
        <strain evidence="7">CCMP1510</strain>
    </source>
</reference>
<feature type="domain" description="CBS" evidence="6">
    <location>
        <begin position="494"/>
        <end position="549"/>
    </location>
</feature>
<dbReference type="InterPro" id="IPR000644">
    <property type="entry name" value="CBS_dom"/>
</dbReference>
<feature type="compositionally biased region" description="Polar residues" evidence="4">
    <location>
        <begin position="1441"/>
        <end position="1450"/>
    </location>
</feature>
<keyword evidence="1" id="KW-0677">Repeat</keyword>
<feature type="domain" description="CBS" evidence="6">
    <location>
        <begin position="669"/>
        <end position="726"/>
    </location>
</feature>
<feature type="domain" description="CBS" evidence="6">
    <location>
        <begin position="426"/>
        <end position="485"/>
    </location>
</feature>
<feature type="region of interest" description="Disordered" evidence="4">
    <location>
        <begin position="1433"/>
        <end position="1468"/>
    </location>
</feature>
<evidence type="ECO:0000313" key="7">
    <source>
        <dbReference type="EMBL" id="CAE0363016.1"/>
    </source>
</evidence>
<feature type="region of interest" description="Disordered" evidence="4">
    <location>
        <begin position="24"/>
        <end position="45"/>
    </location>
</feature>
<dbReference type="SMART" id="SM00666">
    <property type="entry name" value="PB1"/>
    <property type="match status" value="1"/>
</dbReference>
<evidence type="ECO:0000256" key="4">
    <source>
        <dbReference type="SAM" id="MobiDB-lite"/>
    </source>
</evidence>
<feature type="domain" description="CBS" evidence="6">
    <location>
        <begin position="1367"/>
        <end position="1423"/>
    </location>
</feature>
<name>A0A7S3NIV0_9STRA</name>
<feature type="domain" description="CBS" evidence="6">
    <location>
        <begin position="1179"/>
        <end position="1237"/>
    </location>
</feature>
<feature type="domain" description="CBS" evidence="6">
    <location>
        <begin position="105"/>
        <end position="162"/>
    </location>
</feature>
<organism evidence="7">
    <name type="scientific">Aureoumbra lagunensis</name>
    <dbReference type="NCBI Taxonomy" id="44058"/>
    <lineage>
        <taxon>Eukaryota</taxon>
        <taxon>Sar</taxon>
        <taxon>Stramenopiles</taxon>
        <taxon>Ochrophyta</taxon>
        <taxon>Pelagophyceae</taxon>
        <taxon>Pelagomonadales</taxon>
        <taxon>Aureoumbra</taxon>
    </lineage>
</organism>
<keyword evidence="5" id="KW-1133">Transmembrane helix</keyword>
<sequence>MAKRVLPATEQRFQAAKIKNASPNIIPSIDSNHKVKSRSRSMPPAPLVVKKPAQAHSNQLPVVTSKDDDTFSVASTGIAPSVHTINSTATSKASAQSKIKTVKKLRPDPALLVSSGTSIRQACILMAAKRSDCVLIISDEGSLLSIATDKDVVRGFAEHDDHQWPDITSIDAIATHNPTCVQATDEAMSSISLMVTKRWRHLPVLEDETVVGVLCIQRCLTEAIERAQKKIGKTQWSSLKQLEAVDPTLAKALSPLLTDVRTLRNLLAEETSQQQVVTPETNVFEATRLMASGRRAVAVVRSDRGLEDLGILTPKDVVTRVIAKNLDPRATIVESVETPDADTADADATCLDCLGQMHDGAYLNCPVVDRNTKTVLGVVEVMALVEGISTNEDMAVGTYNDNYETSSVTSMQPRDSTMNKSTVAKLRPDLNVLKFTPGTMLNQVCAEMTSKRTDVALVVEDSRNFCGLVTDHDIAFKVVAENLDLQKTSVDAIMSPAPACVSSTDGAVDALKQMVKHKIRHLPVLVDGTVAGVLHVRKCLNDAIEKIEVLERKKKKTESSDNDDLASIISTALGTKNKDMNALLGPLMASLSGQQAKTVASLLSSDKESCIVAASTSVLEAAQRMRATRKAVISTNDQGRIIGILTPRDVLMRCVANNMDVVNTKVADIHTAHPETALSTTTLLEAMQKMHDGGFLHLPVVDDTTIIGVVDVINIAYATMGDDHAEEGWSTLMLLDNDQSSVVDDCGSIIARPVPAAQSCGKTVDQLRPDHKPVTALTDEMIIDVCQKMVKRRSDCCLILGSGSESVILGLVTDSDVTRRALAKRVNIETTAISEIMTANPTCVEATSSALDALQLMINSRFRHLPVTATQGTGPAVLHINRCLYAAITLLEQLADRAKKQAHADKQRIAETVLEVVKSGKTVGTAAVIAPLLESLTSDKAATVSTLLEAEDRSNCILESTASVRTATQVMTQTRQAIAAVDCEGRLVGILSPNDILVRVAAVSKDPDETSIAEVMTTNPQRTTPTATLFSVLEQMHDGRFLTCPVVDGNSVRAVIDVIEVAYATIGGGNNLDEQQAWSALMLSTGDDGSETASVRSAEIAAENIEKTVADLRPERRPVVVSCSTSIAELCSLMLKRRTDCALVTNDASLSGIVTDTDIARKVVAERLHPHLTVVECIMTPKPACVLGTDSALDSLKLMVSNRFRHLPVLDRVNGKIVGILNIHRCLYAAIEKLEKLESALKENNNKQQDQQAALAAVLQVAVNASSHRSKSVDPNQLAKMLGPLLDSLDGQKRVGDAIVKNSVTAVVSALAPVRRAAEIMATTRCAVLAIDEETGAVVGILSPKDIAHRVVARDLDPDSTSVEEVFTPDPDTINADASLLEALQMMSDRHYGHLPVVDAQGEVAGVVDVMGMLHATMQGSDGWSTLMATSVGDDQDDDTASQLSFVTPSRQRHRGLRGREDDRLSTTSFDHRGLDNLESQYTYKIIDKRTGHLHRVQASDENFTQVTQSVVKRLQVSAVHLTYQDEDGDDVVLTDDHSLVDAVAYARSSGRPLKLNATIPSKSSEDLNATATSFLVSPIMEKSANSSRRPPPPPANNNAILYISIAALLAIVCVASLSSSSRAH</sequence>
<dbReference type="PROSITE" id="PS51371">
    <property type="entry name" value="CBS"/>
    <property type="match status" value="9"/>
</dbReference>
<evidence type="ECO:0000256" key="5">
    <source>
        <dbReference type="SAM" id="Phobius"/>
    </source>
</evidence>
<dbReference type="Gene3D" id="3.10.580.10">
    <property type="entry name" value="CBS-domain"/>
    <property type="match status" value="8"/>
</dbReference>
<keyword evidence="3" id="KW-0175">Coiled coil</keyword>
<dbReference type="PANTHER" id="PTHR48108:SF26">
    <property type="entry name" value="CBS DOMAIN-CONTAINING PROTEIN DDB_G0289609"/>
    <property type="match status" value="1"/>
</dbReference>
<dbReference type="InterPro" id="IPR046342">
    <property type="entry name" value="CBS_dom_sf"/>
</dbReference>
<evidence type="ECO:0000256" key="1">
    <source>
        <dbReference type="ARBA" id="ARBA00022737"/>
    </source>
</evidence>
<evidence type="ECO:0000259" key="6">
    <source>
        <dbReference type="PROSITE" id="PS51371"/>
    </source>
</evidence>
<gene>
    <name evidence="7" type="ORF">ALAG00032_LOCUS3757</name>
</gene>
<feature type="domain" description="CBS" evidence="6">
    <location>
        <begin position="1299"/>
        <end position="1358"/>
    </location>
</feature>
<dbReference type="PANTHER" id="PTHR48108">
    <property type="entry name" value="CBS DOMAIN-CONTAINING PROTEIN CBSX2, CHLOROPLASTIC"/>
    <property type="match status" value="1"/>
</dbReference>
<dbReference type="SUPFAM" id="SSF54631">
    <property type="entry name" value="CBS-domain pair"/>
    <property type="match status" value="8"/>
</dbReference>
<keyword evidence="2" id="KW-0129">CBS domain</keyword>
<keyword evidence="5" id="KW-0472">Membrane</keyword>
<dbReference type="InterPro" id="IPR000270">
    <property type="entry name" value="PB1_dom"/>
</dbReference>
<evidence type="ECO:0000256" key="2">
    <source>
        <dbReference type="PROSITE-ProRule" id="PRU00703"/>
    </source>
</evidence>
<dbReference type="Pfam" id="PF00564">
    <property type="entry name" value="PB1"/>
    <property type="match status" value="1"/>
</dbReference>
<feature type="compositionally biased region" description="Basic and acidic residues" evidence="4">
    <location>
        <begin position="1458"/>
        <end position="1468"/>
    </location>
</feature>
<feature type="coiled-coil region" evidence="3">
    <location>
        <begin position="1227"/>
        <end position="1254"/>
    </location>
</feature>
<feature type="transmembrane region" description="Helical" evidence="5">
    <location>
        <begin position="1600"/>
        <end position="1619"/>
    </location>
</feature>
<dbReference type="Pfam" id="PF00571">
    <property type="entry name" value="CBS"/>
    <property type="match status" value="13"/>
</dbReference>
<dbReference type="EMBL" id="HBIJ01005327">
    <property type="protein sequence ID" value="CAE0363016.1"/>
    <property type="molecule type" value="Transcribed_RNA"/>
</dbReference>
<evidence type="ECO:0000256" key="3">
    <source>
        <dbReference type="SAM" id="Coils"/>
    </source>
</evidence>
<protein>
    <recommendedName>
        <fullName evidence="6">CBS domain-containing protein</fullName>
    </recommendedName>
</protein>
<dbReference type="SUPFAM" id="SSF54277">
    <property type="entry name" value="CAD &amp; PB1 domains"/>
    <property type="match status" value="1"/>
</dbReference>
<accession>A0A7S3NIV0</accession>
<dbReference type="SMART" id="SM00116">
    <property type="entry name" value="CBS"/>
    <property type="match status" value="15"/>
</dbReference>
<proteinExistence type="predicted"/>
<feature type="domain" description="CBS" evidence="6">
    <location>
        <begin position="270"/>
        <end position="328"/>
    </location>
</feature>